<sequence>MVKDFDHFTDRRTFQLKQGRDKYLHNMLSGKTGHEWKALRSLVSPIFTSGKIKHMYPLVCKNADVLVAHSLRQAAQQPYVDMKVNFGCYSIDTIASCAFGIECNSLGNNNNNSSNNKNTGDGNSDFARNADVFFQKGPRKILKFLALSMFPSITRLFNLTYTGPEVDFFREVIEKALAMRREGDVKRGDFLDLILEARGTTKEEQFKNKEVLSDDSIVSQSMLFLVTGYDTTASALSFCSYELARNPSEQQRLRDELRGLVKEGKEGDGYNLTYEAIMEAKFLNACMNAMRFALLEAMVALAKLVLSAELSLSPGQDTLVLELGPGVIRPKHGVKLVLKPIVKE</sequence>
<evidence type="ECO:0000256" key="7">
    <source>
        <dbReference type="ARBA" id="ARBA00022824"/>
    </source>
</evidence>
<keyword evidence="5" id="KW-0349">Heme</keyword>
<evidence type="ECO:0000256" key="10">
    <source>
        <dbReference type="ARBA" id="ARBA00023004"/>
    </source>
</evidence>
<evidence type="ECO:0000256" key="11">
    <source>
        <dbReference type="ARBA" id="ARBA00023033"/>
    </source>
</evidence>
<organism evidence="13 14">
    <name type="scientific">Petrolisthes manimaculis</name>
    <dbReference type="NCBI Taxonomy" id="1843537"/>
    <lineage>
        <taxon>Eukaryota</taxon>
        <taxon>Metazoa</taxon>
        <taxon>Ecdysozoa</taxon>
        <taxon>Arthropoda</taxon>
        <taxon>Crustacea</taxon>
        <taxon>Multicrustacea</taxon>
        <taxon>Malacostraca</taxon>
        <taxon>Eumalacostraca</taxon>
        <taxon>Eucarida</taxon>
        <taxon>Decapoda</taxon>
        <taxon>Pleocyemata</taxon>
        <taxon>Anomura</taxon>
        <taxon>Galatheoidea</taxon>
        <taxon>Porcellanidae</taxon>
        <taxon>Petrolisthes</taxon>
    </lineage>
</organism>
<dbReference type="InterPro" id="IPR036396">
    <property type="entry name" value="Cyt_P450_sf"/>
</dbReference>
<dbReference type="GO" id="GO:0016705">
    <property type="term" value="F:oxidoreductase activity, acting on paired donors, with incorporation or reduction of molecular oxygen"/>
    <property type="evidence" value="ECO:0007669"/>
    <property type="project" value="InterPro"/>
</dbReference>
<keyword evidence="7" id="KW-0256">Endoplasmic reticulum</keyword>
<name>A0AAE1P754_9EUCA</name>
<evidence type="ECO:0000256" key="1">
    <source>
        <dbReference type="ARBA" id="ARBA00001971"/>
    </source>
</evidence>
<comment type="similarity">
    <text evidence="4">Belongs to the cytochrome P450 family.</text>
</comment>
<dbReference type="PRINTS" id="PR00464">
    <property type="entry name" value="EP450II"/>
</dbReference>
<comment type="subcellular location">
    <subcellularLocation>
        <location evidence="3">Endoplasmic reticulum membrane</location>
        <topology evidence="3">Peripheral membrane protein</topology>
    </subcellularLocation>
    <subcellularLocation>
        <location evidence="2">Microsome membrane</location>
        <topology evidence="2">Peripheral membrane protein</topology>
    </subcellularLocation>
</comment>
<dbReference type="GO" id="GO:0005506">
    <property type="term" value="F:iron ion binding"/>
    <property type="evidence" value="ECO:0007669"/>
    <property type="project" value="InterPro"/>
</dbReference>
<evidence type="ECO:0000256" key="4">
    <source>
        <dbReference type="ARBA" id="ARBA00010617"/>
    </source>
</evidence>
<evidence type="ECO:0000256" key="5">
    <source>
        <dbReference type="ARBA" id="ARBA00022617"/>
    </source>
</evidence>
<dbReference type="PANTHER" id="PTHR24292">
    <property type="entry name" value="CYTOCHROME P450"/>
    <property type="match status" value="1"/>
</dbReference>
<dbReference type="GO" id="GO:0020037">
    <property type="term" value="F:heme binding"/>
    <property type="evidence" value="ECO:0007669"/>
    <property type="project" value="InterPro"/>
</dbReference>
<dbReference type="GO" id="GO:0004497">
    <property type="term" value="F:monooxygenase activity"/>
    <property type="evidence" value="ECO:0007669"/>
    <property type="project" value="UniProtKB-KW"/>
</dbReference>
<evidence type="ECO:0000256" key="12">
    <source>
        <dbReference type="ARBA" id="ARBA00023136"/>
    </source>
</evidence>
<keyword evidence="6" id="KW-0479">Metal-binding</keyword>
<evidence type="ECO:0008006" key="15">
    <source>
        <dbReference type="Google" id="ProtNLM"/>
    </source>
</evidence>
<protein>
    <recommendedName>
        <fullName evidence="15">Cytochrome P450</fullName>
    </recommendedName>
</protein>
<dbReference type="Proteomes" id="UP001292094">
    <property type="component" value="Unassembled WGS sequence"/>
</dbReference>
<accession>A0AAE1P754</accession>
<keyword evidence="9" id="KW-0560">Oxidoreductase</keyword>
<dbReference type="InterPro" id="IPR050476">
    <property type="entry name" value="Insect_CytP450_Detox"/>
</dbReference>
<dbReference type="Gene3D" id="1.10.630.10">
    <property type="entry name" value="Cytochrome P450"/>
    <property type="match status" value="1"/>
</dbReference>
<dbReference type="PANTHER" id="PTHR24292:SF54">
    <property type="entry name" value="CYP9F3-RELATED"/>
    <property type="match status" value="1"/>
</dbReference>
<keyword evidence="10" id="KW-0408">Iron</keyword>
<comment type="caution">
    <text evidence="13">The sequence shown here is derived from an EMBL/GenBank/DDBJ whole genome shotgun (WGS) entry which is preliminary data.</text>
</comment>
<evidence type="ECO:0000256" key="9">
    <source>
        <dbReference type="ARBA" id="ARBA00023002"/>
    </source>
</evidence>
<evidence type="ECO:0000313" key="13">
    <source>
        <dbReference type="EMBL" id="KAK4301961.1"/>
    </source>
</evidence>
<evidence type="ECO:0000313" key="14">
    <source>
        <dbReference type="Proteomes" id="UP001292094"/>
    </source>
</evidence>
<evidence type="ECO:0000256" key="2">
    <source>
        <dbReference type="ARBA" id="ARBA00004174"/>
    </source>
</evidence>
<dbReference type="Pfam" id="PF00067">
    <property type="entry name" value="p450"/>
    <property type="match status" value="1"/>
</dbReference>
<comment type="cofactor">
    <cofactor evidence="1">
        <name>heme</name>
        <dbReference type="ChEBI" id="CHEBI:30413"/>
    </cofactor>
</comment>
<reference evidence="13" key="1">
    <citation type="submission" date="2023-11" db="EMBL/GenBank/DDBJ databases">
        <title>Genome assemblies of two species of porcelain crab, Petrolisthes cinctipes and Petrolisthes manimaculis (Anomura: Porcellanidae).</title>
        <authorList>
            <person name="Angst P."/>
        </authorList>
    </citation>
    <scope>NUCLEOTIDE SEQUENCE</scope>
    <source>
        <strain evidence="13">PB745_02</strain>
        <tissue evidence="13">Gill</tissue>
    </source>
</reference>
<dbReference type="GO" id="GO:0005789">
    <property type="term" value="C:endoplasmic reticulum membrane"/>
    <property type="evidence" value="ECO:0007669"/>
    <property type="project" value="UniProtKB-SubCell"/>
</dbReference>
<gene>
    <name evidence="13" type="ORF">Pmani_025926</name>
</gene>
<evidence type="ECO:0000256" key="8">
    <source>
        <dbReference type="ARBA" id="ARBA00022848"/>
    </source>
</evidence>
<keyword evidence="14" id="KW-1185">Reference proteome</keyword>
<evidence type="ECO:0000256" key="3">
    <source>
        <dbReference type="ARBA" id="ARBA00004406"/>
    </source>
</evidence>
<dbReference type="InterPro" id="IPR002402">
    <property type="entry name" value="Cyt_P450_E_grp-II"/>
</dbReference>
<keyword evidence="8" id="KW-0492">Microsome</keyword>
<proteinExistence type="inferred from homology"/>
<dbReference type="AlphaFoldDB" id="A0AAE1P754"/>
<evidence type="ECO:0000256" key="6">
    <source>
        <dbReference type="ARBA" id="ARBA00022723"/>
    </source>
</evidence>
<keyword evidence="12" id="KW-0472">Membrane</keyword>
<keyword evidence="11" id="KW-0503">Monooxygenase</keyword>
<dbReference type="EMBL" id="JAWZYT010002803">
    <property type="protein sequence ID" value="KAK4301961.1"/>
    <property type="molecule type" value="Genomic_DNA"/>
</dbReference>
<dbReference type="SUPFAM" id="SSF48264">
    <property type="entry name" value="Cytochrome P450"/>
    <property type="match status" value="1"/>
</dbReference>
<dbReference type="InterPro" id="IPR001128">
    <property type="entry name" value="Cyt_P450"/>
</dbReference>